<dbReference type="PANTHER" id="PTHR30349">
    <property type="entry name" value="PHAGE INTEGRASE-RELATED"/>
    <property type="match status" value="1"/>
</dbReference>
<gene>
    <name evidence="14" type="ORF">SAMN02745215_04150</name>
</gene>
<dbReference type="InterPro" id="IPR011010">
    <property type="entry name" value="DNA_brk_join_enz"/>
</dbReference>
<name>A0A1M7UMA7_9FIRM</name>
<feature type="domain" description="Core-binding (CB)" evidence="13">
    <location>
        <begin position="7"/>
        <end position="104"/>
    </location>
</feature>
<sequence>MANIFDIPLPSYAYTYINHLGVINRSPHTQKAYAQELLLFLQFICDYKPGFPPSPSALTIGHLQQVQHTDVEAYLNWARTQRKNGVRALARKQAAIKSFYRYLLREDLILKDITIKLNPISQNQKAPKALEPEQIADLVDIIETGTGLSEGQLKYHLYTEKRDYAIFLTFIGTGLRLSELYGLSLQSIDFNKGCFAVIRKGNKETNIYFNAEVATAIQDYIKNERPRYVLQHTEALFLSIQGNRMSKRAIQDLIKKYMAILQNFGHNTEGYSAHKLRSTFATLLLRETENLAIVQDALGHSDPRTTRIYAKVLDEQLRRAADHIKFR</sequence>
<dbReference type="Pfam" id="PF00589">
    <property type="entry name" value="Phage_integrase"/>
    <property type="match status" value="1"/>
</dbReference>
<keyword evidence="10" id="KW-0131">Cell cycle</keyword>
<evidence type="ECO:0000259" key="12">
    <source>
        <dbReference type="PROSITE" id="PS51898"/>
    </source>
</evidence>
<dbReference type="GO" id="GO:0051301">
    <property type="term" value="P:cell division"/>
    <property type="evidence" value="ECO:0007669"/>
    <property type="project" value="UniProtKB-KW"/>
</dbReference>
<dbReference type="Gene3D" id="1.10.443.10">
    <property type="entry name" value="Intergrase catalytic core"/>
    <property type="match status" value="1"/>
</dbReference>
<evidence type="ECO:0000313" key="14">
    <source>
        <dbReference type="EMBL" id="SHN84078.1"/>
    </source>
</evidence>
<feature type="domain" description="Tyr recombinase" evidence="12">
    <location>
        <begin position="125"/>
        <end position="322"/>
    </location>
</feature>
<comment type="similarity">
    <text evidence="3">Belongs to the 'phage' integrase family.</text>
</comment>
<keyword evidence="9" id="KW-0233">DNA recombination</keyword>
<dbReference type="Proteomes" id="UP000184010">
    <property type="component" value="Unassembled WGS sequence"/>
</dbReference>
<dbReference type="InterPro" id="IPR004107">
    <property type="entry name" value="Integrase_SAM-like_N"/>
</dbReference>
<evidence type="ECO:0000256" key="9">
    <source>
        <dbReference type="ARBA" id="ARBA00023172"/>
    </source>
</evidence>
<evidence type="ECO:0000256" key="11">
    <source>
        <dbReference type="PROSITE-ProRule" id="PRU01248"/>
    </source>
</evidence>
<comment type="subcellular location">
    <subcellularLocation>
        <location evidence="2">Cytoplasm</location>
    </subcellularLocation>
</comment>
<evidence type="ECO:0000256" key="8">
    <source>
        <dbReference type="ARBA" id="ARBA00023125"/>
    </source>
</evidence>
<dbReference type="Pfam" id="PF13495">
    <property type="entry name" value="Phage_int_SAM_4"/>
    <property type="match status" value="1"/>
</dbReference>
<dbReference type="Gene3D" id="1.10.150.130">
    <property type="match status" value="1"/>
</dbReference>
<dbReference type="InterPro" id="IPR044068">
    <property type="entry name" value="CB"/>
</dbReference>
<evidence type="ECO:0000256" key="3">
    <source>
        <dbReference type="ARBA" id="ARBA00008857"/>
    </source>
</evidence>
<dbReference type="InterPro" id="IPR013762">
    <property type="entry name" value="Integrase-like_cat_sf"/>
</dbReference>
<comment type="function">
    <text evidence="1">Site-specific tyrosine recombinase, which acts by catalyzing the cutting and rejoining of the recombining DNA molecules.</text>
</comment>
<dbReference type="PROSITE" id="PS51898">
    <property type="entry name" value="TYR_RECOMBINASE"/>
    <property type="match status" value="1"/>
</dbReference>
<evidence type="ECO:0000259" key="13">
    <source>
        <dbReference type="PROSITE" id="PS51900"/>
    </source>
</evidence>
<dbReference type="PANTHER" id="PTHR30349:SF77">
    <property type="entry name" value="TYROSINE RECOMBINASE XERC"/>
    <property type="match status" value="1"/>
</dbReference>
<dbReference type="GO" id="GO:0003677">
    <property type="term" value="F:DNA binding"/>
    <property type="evidence" value="ECO:0007669"/>
    <property type="project" value="UniProtKB-UniRule"/>
</dbReference>
<keyword evidence="15" id="KW-1185">Reference proteome</keyword>
<evidence type="ECO:0000256" key="10">
    <source>
        <dbReference type="ARBA" id="ARBA00023306"/>
    </source>
</evidence>
<dbReference type="GO" id="GO:0005737">
    <property type="term" value="C:cytoplasm"/>
    <property type="evidence" value="ECO:0007669"/>
    <property type="project" value="UniProtKB-SubCell"/>
</dbReference>
<protein>
    <submittedName>
        <fullName evidence="14">Site-specific recombinase XerD</fullName>
    </submittedName>
</protein>
<evidence type="ECO:0000256" key="2">
    <source>
        <dbReference type="ARBA" id="ARBA00004496"/>
    </source>
</evidence>
<dbReference type="GO" id="GO:0006310">
    <property type="term" value="P:DNA recombination"/>
    <property type="evidence" value="ECO:0007669"/>
    <property type="project" value="UniProtKB-KW"/>
</dbReference>
<dbReference type="InterPro" id="IPR050090">
    <property type="entry name" value="Tyrosine_recombinase_XerCD"/>
</dbReference>
<dbReference type="STRING" id="1121395.SAMN02745215_04150"/>
<keyword evidence="8 11" id="KW-0238">DNA-binding</keyword>
<reference evidence="15" key="1">
    <citation type="submission" date="2016-12" db="EMBL/GenBank/DDBJ databases">
        <authorList>
            <person name="Varghese N."/>
            <person name="Submissions S."/>
        </authorList>
    </citation>
    <scope>NUCLEOTIDE SEQUENCE [LARGE SCALE GENOMIC DNA]</scope>
    <source>
        <strain evidence="15">DSM 11544</strain>
    </source>
</reference>
<dbReference type="RefSeq" id="WP_072774351.1">
    <property type="nucleotide sequence ID" value="NZ_FRDN01000014.1"/>
</dbReference>
<evidence type="ECO:0000256" key="6">
    <source>
        <dbReference type="ARBA" id="ARBA00022829"/>
    </source>
</evidence>
<organism evidence="14 15">
    <name type="scientific">Desulfitobacterium chlororespirans DSM 11544</name>
    <dbReference type="NCBI Taxonomy" id="1121395"/>
    <lineage>
        <taxon>Bacteria</taxon>
        <taxon>Bacillati</taxon>
        <taxon>Bacillota</taxon>
        <taxon>Clostridia</taxon>
        <taxon>Eubacteriales</taxon>
        <taxon>Desulfitobacteriaceae</taxon>
        <taxon>Desulfitobacterium</taxon>
    </lineage>
</organism>
<keyword evidence="7" id="KW-0229">DNA integration</keyword>
<evidence type="ECO:0000313" key="15">
    <source>
        <dbReference type="Proteomes" id="UP000184010"/>
    </source>
</evidence>
<dbReference type="InterPro" id="IPR002104">
    <property type="entry name" value="Integrase_catalytic"/>
</dbReference>
<dbReference type="InterPro" id="IPR010998">
    <property type="entry name" value="Integrase_recombinase_N"/>
</dbReference>
<dbReference type="GO" id="GO:0007059">
    <property type="term" value="P:chromosome segregation"/>
    <property type="evidence" value="ECO:0007669"/>
    <property type="project" value="UniProtKB-KW"/>
</dbReference>
<evidence type="ECO:0000256" key="4">
    <source>
        <dbReference type="ARBA" id="ARBA00022490"/>
    </source>
</evidence>
<keyword evidence="6" id="KW-0159">Chromosome partition</keyword>
<dbReference type="EMBL" id="FRDN01000014">
    <property type="protein sequence ID" value="SHN84078.1"/>
    <property type="molecule type" value="Genomic_DNA"/>
</dbReference>
<dbReference type="SUPFAM" id="SSF56349">
    <property type="entry name" value="DNA breaking-rejoining enzymes"/>
    <property type="match status" value="1"/>
</dbReference>
<accession>A0A1M7UMA7</accession>
<dbReference type="GO" id="GO:0015074">
    <property type="term" value="P:DNA integration"/>
    <property type="evidence" value="ECO:0007669"/>
    <property type="project" value="UniProtKB-KW"/>
</dbReference>
<keyword evidence="4" id="KW-0963">Cytoplasm</keyword>
<proteinExistence type="inferred from homology"/>
<evidence type="ECO:0000256" key="7">
    <source>
        <dbReference type="ARBA" id="ARBA00022908"/>
    </source>
</evidence>
<dbReference type="AlphaFoldDB" id="A0A1M7UMA7"/>
<dbReference type="PROSITE" id="PS51900">
    <property type="entry name" value="CB"/>
    <property type="match status" value="1"/>
</dbReference>
<evidence type="ECO:0000256" key="5">
    <source>
        <dbReference type="ARBA" id="ARBA00022618"/>
    </source>
</evidence>
<evidence type="ECO:0000256" key="1">
    <source>
        <dbReference type="ARBA" id="ARBA00003283"/>
    </source>
</evidence>
<keyword evidence="5" id="KW-0132">Cell division</keyword>